<dbReference type="InterPro" id="IPR002471">
    <property type="entry name" value="Pept_S9_AS"/>
</dbReference>
<dbReference type="SUPFAM" id="SSF53474">
    <property type="entry name" value="alpha/beta-Hydrolases"/>
    <property type="match status" value="1"/>
</dbReference>
<dbReference type="GO" id="GO:0006508">
    <property type="term" value="P:proteolysis"/>
    <property type="evidence" value="ECO:0007669"/>
    <property type="project" value="InterPro"/>
</dbReference>
<dbReference type="PROSITE" id="PS00708">
    <property type="entry name" value="PRO_ENDOPEP_SER"/>
    <property type="match status" value="1"/>
</dbReference>
<evidence type="ECO:0000313" key="3">
    <source>
        <dbReference type="EMBL" id="REE78847.1"/>
    </source>
</evidence>
<comment type="caution">
    <text evidence="3">The sequence shown here is derived from an EMBL/GenBank/DDBJ whole genome shotgun (WGS) entry which is preliminary data.</text>
</comment>
<dbReference type="InterPro" id="IPR053145">
    <property type="entry name" value="AB_hydrolase_Est10"/>
</dbReference>
<evidence type="ECO:0000259" key="2">
    <source>
        <dbReference type="Pfam" id="PF12146"/>
    </source>
</evidence>
<keyword evidence="4" id="KW-1185">Reference proteome</keyword>
<evidence type="ECO:0000256" key="1">
    <source>
        <dbReference type="ARBA" id="ARBA00022801"/>
    </source>
</evidence>
<name>A0A3D9RJ94_9FLAO</name>
<protein>
    <recommendedName>
        <fullName evidence="2">Serine aminopeptidase S33 domain-containing protein</fullName>
    </recommendedName>
</protein>
<accession>A0A3D9RJ94</accession>
<dbReference type="PANTHER" id="PTHR43265">
    <property type="entry name" value="ESTERASE ESTD"/>
    <property type="match status" value="1"/>
</dbReference>
<dbReference type="EMBL" id="QTTQ01000013">
    <property type="protein sequence ID" value="REE78847.1"/>
    <property type="molecule type" value="Genomic_DNA"/>
</dbReference>
<dbReference type="Pfam" id="PF12146">
    <property type="entry name" value="Hydrolase_4"/>
    <property type="match status" value="1"/>
</dbReference>
<feature type="domain" description="Serine aminopeptidase S33" evidence="2">
    <location>
        <begin position="217"/>
        <end position="305"/>
    </location>
</feature>
<dbReference type="AlphaFoldDB" id="A0A3D9RJ94"/>
<dbReference type="Proteomes" id="UP000256429">
    <property type="component" value="Unassembled WGS sequence"/>
</dbReference>
<dbReference type="GO" id="GO:0052689">
    <property type="term" value="F:carboxylic ester hydrolase activity"/>
    <property type="evidence" value="ECO:0007669"/>
    <property type="project" value="TreeGrafter"/>
</dbReference>
<dbReference type="GO" id="GO:0004252">
    <property type="term" value="F:serine-type endopeptidase activity"/>
    <property type="evidence" value="ECO:0007669"/>
    <property type="project" value="InterPro"/>
</dbReference>
<evidence type="ECO:0000313" key="4">
    <source>
        <dbReference type="Proteomes" id="UP000256429"/>
    </source>
</evidence>
<keyword evidence="1" id="KW-0378">Hydrolase</keyword>
<proteinExistence type="predicted"/>
<organism evidence="3 4">
    <name type="scientific">Lutibacter oceani</name>
    <dbReference type="NCBI Taxonomy" id="1853311"/>
    <lineage>
        <taxon>Bacteria</taxon>
        <taxon>Pseudomonadati</taxon>
        <taxon>Bacteroidota</taxon>
        <taxon>Flavobacteriia</taxon>
        <taxon>Flavobacteriales</taxon>
        <taxon>Flavobacteriaceae</taxon>
        <taxon>Lutibacter</taxon>
    </lineage>
</organism>
<dbReference type="InterPro" id="IPR022742">
    <property type="entry name" value="Hydrolase_4"/>
</dbReference>
<dbReference type="OrthoDB" id="9809549at2"/>
<dbReference type="InterPro" id="IPR029058">
    <property type="entry name" value="AB_hydrolase_fold"/>
</dbReference>
<dbReference type="PANTHER" id="PTHR43265:SF1">
    <property type="entry name" value="ESTERASE ESTD"/>
    <property type="match status" value="1"/>
</dbReference>
<dbReference type="Gene3D" id="3.40.50.1820">
    <property type="entry name" value="alpha/beta hydrolase"/>
    <property type="match status" value="1"/>
</dbReference>
<reference evidence="3 4" key="1">
    <citation type="submission" date="2018-08" db="EMBL/GenBank/DDBJ databases">
        <title>Genomic Encyclopedia of Type Strains, Phase III (KMG-III): the genomes of soil and plant-associated and newly described type strains.</title>
        <authorList>
            <person name="Whitman W."/>
        </authorList>
    </citation>
    <scope>NUCLEOTIDE SEQUENCE [LARGE SCALE GENOMIC DNA]</scope>
    <source>
        <strain evidence="3 4">325-5</strain>
    </source>
</reference>
<gene>
    <name evidence="3" type="ORF">BX611_2984</name>
</gene>
<sequence length="490" mass="54380">MISILNFIQTGRLRSNSNKIKTYNMKKIYTLLTILFLSVASYAQDISGLWNGTVNISEDKSINFIFNIAYIGTDYVTIIDIPSQRVSGLKPQKTFLENGVLFIDGANLGIKYQGTFNKDLQQFEGNFTEGVNVLPLNLKKGDIKPEKTTKRPQEPVKPYPYLEEDVVFENTEASVSLSGTLTLPKKKGKFPVVILISGSGPQDRDETVANHKPFWVLADYLTRQGIAVLRYDDRGVGSSTGSFSNATTKDFSTDVLSAVDYLKSRRDIDVNNIGLIGHSEGGIIAPLVANQTKDVSFIVLLASTGIPGSEISLIQATTMRPFPVPDEAAYEQAIRKAITIAASYKELSVIKSELSTHYNATIAPILKPLVGDDTKVSQIINGLIETRTTPWIRYFYNYNPANEIEKLSIPVLSLNGTNDTQVSAEINQKGIKDALIKGKNKDYKILQLEGLNHFFQESNTGKMDEYSAIEQTFSPLALKEISNWIIQHMR</sequence>